<protein>
    <recommendedName>
        <fullName evidence="1">diguanylate cyclase</fullName>
        <ecNumber evidence="1">2.7.7.65</ecNumber>
    </recommendedName>
</protein>
<feature type="transmembrane region" description="Helical" evidence="3">
    <location>
        <begin position="48"/>
        <end position="71"/>
    </location>
</feature>
<feature type="domain" description="GGDEF" evidence="4">
    <location>
        <begin position="121"/>
        <end position="253"/>
    </location>
</feature>
<dbReference type="SUPFAM" id="SSF55073">
    <property type="entry name" value="Nucleotide cyclase"/>
    <property type="match status" value="1"/>
</dbReference>
<accession>A0A1M5KZR0</accession>
<dbReference type="InterPro" id="IPR043128">
    <property type="entry name" value="Rev_trsase/Diguanyl_cyclase"/>
</dbReference>
<keyword evidence="3" id="KW-0472">Membrane</keyword>
<proteinExistence type="predicted"/>
<evidence type="ECO:0000259" key="4">
    <source>
        <dbReference type="PROSITE" id="PS50887"/>
    </source>
</evidence>
<dbReference type="FunFam" id="3.30.70.270:FF:000001">
    <property type="entry name" value="Diguanylate cyclase domain protein"/>
    <property type="match status" value="1"/>
</dbReference>
<dbReference type="PANTHER" id="PTHR45138:SF9">
    <property type="entry name" value="DIGUANYLATE CYCLASE DGCM-RELATED"/>
    <property type="match status" value="1"/>
</dbReference>
<dbReference type="CDD" id="cd01949">
    <property type="entry name" value="GGDEF"/>
    <property type="match status" value="1"/>
</dbReference>
<keyword evidence="3" id="KW-1133">Transmembrane helix</keyword>
<dbReference type="AlphaFoldDB" id="A0A1M5KZR0"/>
<dbReference type="PANTHER" id="PTHR45138">
    <property type="entry name" value="REGULATORY COMPONENTS OF SENSORY TRANSDUCTION SYSTEM"/>
    <property type="match status" value="1"/>
</dbReference>
<name>A0A1M5KZR0_9HYPH</name>
<feature type="transmembrane region" description="Helical" evidence="3">
    <location>
        <begin position="18"/>
        <end position="36"/>
    </location>
</feature>
<evidence type="ECO:0000313" key="5">
    <source>
        <dbReference type="EMBL" id="SHG58304.1"/>
    </source>
</evidence>
<dbReference type="EMBL" id="FQUP01000006">
    <property type="protein sequence ID" value="SHG58304.1"/>
    <property type="molecule type" value="Genomic_DNA"/>
</dbReference>
<organism evidence="5 6">
    <name type="scientific">Kaistia soli DSM 19436</name>
    <dbReference type="NCBI Taxonomy" id="1122133"/>
    <lineage>
        <taxon>Bacteria</taxon>
        <taxon>Pseudomonadati</taxon>
        <taxon>Pseudomonadota</taxon>
        <taxon>Alphaproteobacteria</taxon>
        <taxon>Hyphomicrobiales</taxon>
        <taxon>Kaistiaceae</taxon>
        <taxon>Kaistia</taxon>
    </lineage>
</organism>
<dbReference type="PROSITE" id="PS51257">
    <property type="entry name" value="PROKAR_LIPOPROTEIN"/>
    <property type="match status" value="1"/>
</dbReference>
<dbReference type="SMART" id="SM00267">
    <property type="entry name" value="GGDEF"/>
    <property type="match status" value="1"/>
</dbReference>
<dbReference type="STRING" id="1122133.SAMN02745157_4450"/>
<dbReference type="NCBIfam" id="TIGR00254">
    <property type="entry name" value="GGDEF"/>
    <property type="match status" value="1"/>
</dbReference>
<comment type="catalytic activity">
    <reaction evidence="2">
        <text>2 GTP = 3',3'-c-di-GMP + 2 diphosphate</text>
        <dbReference type="Rhea" id="RHEA:24898"/>
        <dbReference type="ChEBI" id="CHEBI:33019"/>
        <dbReference type="ChEBI" id="CHEBI:37565"/>
        <dbReference type="ChEBI" id="CHEBI:58805"/>
        <dbReference type="EC" id="2.7.7.65"/>
    </reaction>
</comment>
<keyword evidence="3" id="KW-0812">Transmembrane</keyword>
<dbReference type="Gene3D" id="3.30.70.270">
    <property type="match status" value="1"/>
</dbReference>
<dbReference type="InterPro" id="IPR029787">
    <property type="entry name" value="Nucleotide_cyclase"/>
</dbReference>
<dbReference type="GO" id="GO:0052621">
    <property type="term" value="F:diguanylate cyclase activity"/>
    <property type="evidence" value="ECO:0007669"/>
    <property type="project" value="UniProtKB-EC"/>
</dbReference>
<sequence>MLEPQRGSHFSRTGRGRVFLVTILGTLGCVVVALFVDSFNFPNLDAAGLARAITVDVLLPIFLAVPMLFLLMSKLRELAIANEKLAAIASTDSLTSVLTRGAFTVLVDAYLAKFQHDADRMRGAFLVVDADDFKRINDLFGHSSGDEALRLIASIIRESLRPEDLVGRVGGDEFTVFLPGLSPSQAIAIAERMRQTIHAAEVRFLDERRRLSISIGGTTFAHSTSFDVLFNAADERLYLAKSRGRNRIEIEPLLVAAM</sequence>
<evidence type="ECO:0000256" key="3">
    <source>
        <dbReference type="SAM" id="Phobius"/>
    </source>
</evidence>
<dbReference type="OrthoDB" id="9812260at2"/>
<dbReference type="Proteomes" id="UP000184485">
    <property type="component" value="Unassembled WGS sequence"/>
</dbReference>
<gene>
    <name evidence="5" type="ORF">SAMN02745157_4450</name>
</gene>
<dbReference type="InterPro" id="IPR050469">
    <property type="entry name" value="Diguanylate_Cyclase"/>
</dbReference>
<dbReference type="EC" id="2.7.7.65" evidence="1"/>
<dbReference type="InterPro" id="IPR000160">
    <property type="entry name" value="GGDEF_dom"/>
</dbReference>
<reference evidence="5 6" key="1">
    <citation type="submission" date="2016-11" db="EMBL/GenBank/DDBJ databases">
        <authorList>
            <person name="Jaros S."/>
            <person name="Januszkiewicz K."/>
            <person name="Wedrychowicz H."/>
        </authorList>
    </citation>
    <scope>NUCLEOTIDE SEQUENCE [LARGE SCALE GENOMIC DNA]</scope>
    <source>
        <strain evidence="5 6">DSM 19436</strain>
    </source>
</reference>
<evidence type="ECO:0000256" key="1">
    <source>
        <dbReference type="ARBA" id="ARBA00012528"/>
    </source>
</evidence>
<evidence type="ECO:0000256" key="2">
    <source>
        <dbReference type="ARBA" id="ARBA00034247"/>
    </source>
</evidence>
<evidence type="ECO:0000313" key="6">
    <source>
        <dbReference type="Proteomes" id="UP000184485"/>
    </source>
</evidence>
<dbReference type="PROSITE" id="PS50887">
    <property type="entry name" value="GGDEF"/>
    <property type="match status" value="1"/>
</dbReference>
<dbReference type="Pfam" id="PF00990">
    <property type="entry name" value="GGDEF"/>
    <property type="match status" value="1"/>
</dbReference>
<keyword evidence="6" id="KW-1185">Reference proteome</keyword>